<name>A0A2A3JPJ2_9RHOB</name>
<gene>
    <name evidence="2" type="ORF">CLG85_026025</name>
    <name evidence="3" type="ORF">CLG85_22340</name>
</gene>
<reference evidence="3" key="1">
    <citation type="submission" date="2017-09" db="EMBL/GenBank/DDBJ databases">
        <title>Yangia sp. SAOS 153D whole genome sequencing.</title>
        <authorList>
            <person name="Verma A."/>
            <person name="Krishnamurthi S."/>
        </authorList>
    </citation>
    <scope>NUCLEOTIDE SEQUENCE [LARGE SCALE GENOMIC DNA]</scope>
    <source>
        <strain evidence="3">SAOS 153D</strain>
    </source>
</reference>
<keyword evidence="1" id="KW-0472">Membrane</keyword>
<organism evidence="3">
    <name type="scientific">Alloyangia mangrovi</name>
    <dbReference type="NCBI Taxonomy" id="1779329"/>
    <lineage>
        <taxon>Bacteria</taxon>
        <taxon>Pseudomonadati</taxon>
        <taxon>Pseudomonadota</taxon>
        <taxon>Alphaproteobacteria</taxon>
        <taxon>Rhodobacterales</taxon>
        <taxon>Roseobacteraceae</taxon>
        <taxon>Alloyangia</taxon>
    </lineage>
</organism>
<feature type="transmembrane region" description="Helical" evidence="1">
    <location>
        <begin position="41"/>
        <end position="60"/>
    </location>
</feature>
<feature type="transmembrane region" description="Helical" evidence="1">
    <location>
        <begin position="65"/>
        <end position="83"/>
    </location>
</feature>
<protein>
    <submittedName>
        <fullName evidence="3">Uncharacterized protein</fullName>
    </submittedName>
</protein>
<dbReference type="EMBL" id="NTHN01000470">
    <property type="protein sequence ID" value="PBD17032.1"/>
    <property type="molecule type" value="Genomic_DNA"/>
</dbReference>
<keyword evidence="4" id="KW-1185">Reference proteome</keyword>
<sequence length="183" mass="18576">MSGEQNKSYIGGFGLREALFLALCTVLLVSTKIFFRLKLGIPGHSAFFLAFCLVLGRTLVPRGLAATFVGVLAGVAMMALGLGKAGPLIVLQTGIGGLMVDALALLGLTRQLWGAALLGIAAGLGRGPAQLAQNLLIGMDWDLALTTAGLKLLPAALFGALGGALALVVARRLERGGLAPGAS</sequence>
<dbReference type="EMBL" id="NTHN02000102">
    <property type="protein sequence ID" value="MCT4373567.1"/>
    <property type="molecule type" value="Genomic_DNA"/>
</dbReference>
<proteinExistence type="predicted"/>
<dbReference type="AlphaFoldDB" id="A0A2A3JPJ2"/>
<evidence type="ECO:0000313" key="4">
    <source>
        <dbReference type="Proteomes" id="UP000217448"/>
    </source>
</evidence>
<keyword evidence="1" id="KW-0812">Transmembrane</keyword>
<evidence type="ECO:0000313" key="2">
    <source>
        <dbReference type="EMBL" id="MCT4373567.1"/>
    </source>
</evidence>
<comment type="caution">
    <text evidence="3">The sequence shown here is derived from an EMBL/GenBank/DDBJ whole genome shotgun (WGS) entry which is preliminary data.</text>
</comment>
<keyword evidence="1" id="KW-1133">Transmembrane helix</keyword>
<reference evidence="2" key="3">
    <citation type="submission" date="2024-05" db="EMBL/GenBank/DDBJ databases">
        <title>Yangia mangrovi SAOS 153D genome.</title>
        <authorList>
            <person name="Verma A."/>
            <person name="Pal Y."/>
            <person name="Sundharam S."/>
            <person name="Bisht B."/>
            <person name="Srinivasan K."/>
        </authorList>
    </citation>
    <scope>NUCLEOTIDE SEQUENCE</scope>
    <source>
        <strain evidence="2">SAOS 153D</strain>
    </source>
</reference>
<feature type="transmembrane region" description="Helical" evidence="1">
    <location>
        <begin position="18"/>
        <end position="35"/>
    </location>
</feature>
<dbReference type="Proteomes" id="UP000217448">
    <property type="component" value="Unassembled WGS sequence"/>
</dbReference>
<feature type="transmembrane region" description="Helical" evidence="1">
    <location>
        <begin position="115"/>
        <end position="132"/>
    </location>
</feature>
<evidence type="ECO:0000256" key="1">
    <source>
        <dbReference type="SAM" id="Phobius"/>
    </source>
</evidence>
<feature type="transmembrane region" description="Helical" evidence="1">
    <location>
        <begin position="152"/>
        <end position="170"/>
    </location>
</feature>
<dbReference type="RefSeq" id="WP_095884161.1">
    <property type="nucleotide sequence ID" value="NZ_NTHN02000102.1"/>
</dbReference>
<reference evidence="4" key="2">
    <citation type="submission" date="2023-07" db="EMBL/GenBank/DDBJ databases">
        <title>Yangia mangrovi SAOS 153D genome.</title>
        <authorList>
            <person name="Verma A."/>
            <person name="Pal Y."/>
            <person name="Sundharam S."/>
            <person name="Bisht B."/>
            <person name="Srinivasan K."/>
        </authorList>
    </citation>
    <scope>NUCLEOTIDE SEQUENCE [LARGE SCALE GENOMIC DNA]</scope>
    <source>
        <strain evidence="4">SAOS 153D</strain>
    </source>
</reference>
<feature type="transmembrane region" description="Helical" evidence="1">
    <location>
        <begin position="89"/>
        <end position="108"/>
    </location>
</feature>
<accession>A0A2A3JPJ2</accession>
<evidence type="ECO:0000313" key="3">
    <source>
        <dbReference type="EMBL" id="PBD17032.1"/>
    </source>
</evidence>
<dbReference type="OrthoDB" id="5387579at2"/>